<accession>A0A2U9IQ03</accession>
<name>A0A2U9IQ03_9CREN</name>
<dbReference type="EMBL" id="CP029288">
    <property type="protein sequence ID" value="AWR98054.1"/>
    <property type="molecule type" value="Genomic_DNA"/>
</dbReference>
<evidence type="ECO:0000313" key="1">
    <source>
        <dbReference type="EMBL" id="AWR98054.1"/>
    </source>
</evidence>
<dbReference type="KEGG" id="asul:DFR86_11255"/>
<gene>
    <name evidence="1" type="ORF">DFR86_11255</name>
</gene>
<dbReference type="Proteomes" id="UP000248410">
    <property type="component" value="Chromosome"/>
</dbReference>
<reference evidence="1 2" key="1">
    <citation type="submission" date="2018-05" db="EMBL/GenBank/DDBJ databases">
        <title>Complete Genome Sequences of Extremely Thermoacidophilic, Metal-Mobilizing Type-Strain Members of the Archaeal Family Sulfolobaceae: Acidianus brierleyi DSM-1651T, Acidianus sulfidivorans DSM-18786T, Metallosphaera hakonensis DSM-7519T, and Metallosphaera prunae DSM-10039T.</title>
        <authorList>
            <person name="Counts J.A."/>
            <person name="Kelly R.M."/>
        </authorList>
    </citation>
    <scope>NUCLEOTIDE SEQUENCE [LARGE SCALE GENOMIC DNA]</scope>
    <source>
        <strain evidence="1 2">JP7</strain>
    </source>
</reference>
<dbReference type="RefSeq" id="WP_110380944.1">
    <property type="nucleotide sequence ID" value="NZ_CP029288.2"/>
</dbReference>
<evidence type="ECO:0000313" key="2">
    <source>
        <dbReference type="Proteomes" id="UP000248410"/>
    </source>
</evidence>
<protein>
    <submittedName>
        <fullName evidence="1">Uncharacterized protein</fullName>
    </submittedName>
</protein>
<keyword evidence="2" id="KW-1185">Reference proteome</keyword>
<dbReference type="AlphaFoldDB" id="A0A2U9IQ03"/>
<sequence length="181" mass="21137">MCDYRLVRINRSISKVKNIVLVPRDLFNKFTTDEAYFKVLVSDNREELPISKSYYYYILSQLKDSQLLNENAISFKAAIPVIITERGIEFDNSMMFIDDQNKTLYFIDTKSTKYECPSCPMYTECVYGLKRVAREMGIKVGNIDENGRFERLPSKLWNIVINNILVKHLNKLQSIKIPLTV</sequence>
<organism evidence="1 2">
    <name type="scientific">Acidianus sulfidivorans JP7</name>
    <dbReference type="NCBI Taxonomy" id="619593"/>
    <lineage>
        <taxon>Archaea</taxon>
        <taxon>Thermoproteota</taxon>
        <taxon>Thermoprotei</taxon>
        <taxon>Sulfolobales</taxon>
        <taxon>Sulfolobaceae</taxon>
        <taxon>Acidianus</taxon>
    </lineage>
</organism>
<proteinExistence type="predicted"/>
<dbReference type="GeneID" id="36838554"/>
<dbReference type="OrthoDB" id="33325at2157"/>